<dbReference type="InterPro" id="IPR006097">
    <property type="entry name" value="Glu/Leu/Phe/Val/Trp_DH_dimer"/>
</dbReference>
<name>A0A1E2RUQ8_9HYPH</name>
<dbReference type="PIRSF" id="PIRSF000185">
    <property type="entry name" value="Glu_DH"/>
    <property type="match status" value="1"/>
</dbReference>
<evidence type="ECO:0000256" key="1">
    <source>
        <dbReference type="ARBA" id="ARBA00006382"/>
    </source>
</evidence>
<evidence type="ECO:0000256" key="3">
    <source>
        <dbReference type="PIRNR" id="PIRNR000185"/>
    </source>
</evidence>
<dbReference type="InterPro" id="IPR046346">
    <property type="entry name" value="Aminoacid_DH-like_N_sf"/>
</dbReference>
<dbReference type="Pfam" id="PF02812">
    <property type="entry name" value="ELFV_dehydrog_N"/>
    <property type="match status" value="1"/>
</dbReference>
<feature type="binding site" evidence="5">
    <location>
        <position position="102"/>
    </location>
    <ligand>
        <name>substrate</name>
    </ligand>
</feature>
<sequence>MDSIRNPSERIVHRGFLADVDAMFLRAAELVPMQTGLSEKIRICNETYITRFGVRLRGRMYTFEGWRAVHTNHPAPAKGGIRYAPSVDQEEVEALAALMSYKCALMELPFAGSKGALKIDVTDWSDAELERITRRFTQELARQNFISPALNVPAPDVGTSERTMVWMANEYLRMNPQDINASACVTGKPVAAGGIDGRIEATGRGVYYAIREFFNTERELSRTKLPKTVEECRVIVQGLGNVGYHAAKFLAADGCKIVAVIERDGVVRREKGLDIESLKRHFDSEGKVEGFPDGSYSEDGSAALEETCDILIPAALESVINHDNAERIDAKLIVEAANGPVTYEADRILNERGIVIIPDLYANAGGVTVSYFEWVKNIGHIPFGLMQRRQREHEQACLVEGLEDALGRKFTPEQKASFATGGTELDLVRSGLEEKMRSAFANMSELRAERADIGDLRTAAYVLAITRIKGMYEAIGI</sequence>
<evidence type="ECO:0000313" key="10">
    <source>
        <dbReference type="Proteomes" id="UP000095087"/>
    </source>
</evidence>
<evidence type="ECO:0000259" key="8">
    <source>
        <dbReference type="SMART" id="SM00839"/>
    </source>
</evidence>
<dbReference type="SMART" id="SM00839">
    <property type="entry name" value="ELFV_dehydrog"/>
    <property type="match status" value="1"/>
</dbReference>
<accession>A0A1E2RUQ8</accession>
<feature type="binding site" evidence="5">
    <location>
        <position position="78"/>
    </location>
    <ligand>
        <name>substrate</name>
    </ligand>
</feature>
<dbReference type="CDD" id="cd01076">
    <property type="entry name" value="NAD_bind_1_Glu_DH"/>
    <property type="match status" value="1"/>
</dbReference>
<evidence type="ECO:0000256" key="4">
    <source>
        <dbReference type="PIRSR" id="PIRSR000185-1"/>
    </source>
</evidence>
<dbReference type="PANTHER" id="PTHR11606">
    <property type="entry name" value="GLUTAMATE DEHYDROGENASE"/>
    <property type="match status" value="1"/>
</dbReference>
<feature type="binding site" evidence="5">
    <location>
        <position position="241"/>
    </location>
    <ligand>
        <name>NAD(+)</name>
        <dbReference type="ChEBI" id="CHEBI:57540"/>
    </ligand>
</feature>
<dbReference type="SUPFAM" id="SSF53223">
    <property type="entry name" value="Aminoacid dehydrogenase-like, N-terminal domain"/>
    <property type="match status" value="1"/>
</dbReference>
<dbReference type="Proteomes" id="UP000095087">
    <property type="component" value="Unassembled WGS sequence"/>
</dbReference>
<keyword evidence="5" id="KW-0520">NAD</keyword>
<feature type="site" description="Important for catalysis" evidence="6">
    <location>
        <position position="156"/>
    </location>
</feature>
<dbReference type="FunFam" id="3.40.50.720:FF:000100">
    <property type="entry name" value="Glutamate dehydrogenase 1, mitochondrial"/>
    <property type="match status" value="1"/>
</dbReference>
<dbReference type="InterPro" id="IPR006096">
    <property type="entry name" value="Glu/Leu/Phe/Val/Trp_DH_C"/>
</dbReference>
<dbReference type="PRINTS" id="PR00082">
    <property type="entry name" value="GLFDHDRGNASE"/>
</dbReference>
<proteinExistence type="inferred from homology"/>
<dbReference type="InterPro" id="IPR036291">
    <property type="entry name" value="NAD(P)-bd_dom_sf"/>
</dbReference>
<dbReference type="AlphaFoldDB" id="A0A1E2RUQ8"/>
<organism evidence="9 10">
    <name type="scientific">Methyloligella halotolerans</name>
    <dbReference type="NCBI Taxonomy" id="1177755"/>
    <lineage>
        <taxon>Bacteria</taxon>
        <taxon>Pseudomonadati</taxon>
        <taxon>Pseudomonadota</taxon>
        <taxon>Alphaproteobacteria</taxon>
        <taxon>Hyphomicrobiales</taxon>
        <taxon>Hyphomicrobiaceae</taxon>
        <taxon>Methyloligella</taxon>
    </lineage>
</organism>
<dbReference type="Pfam" id="PF00208">
    <property type="entry name" value="ELFV_dehydrog"/>
    <property type="match status" value="1"/>
</dbReference>
<dbReference type="EMBL" id="MASI01000013">
    <property type="protein sequence ID" value="ODA65953.1"/>
    <property type="molecule type" value="Genomic_DNA"/>
</dbReference>
<protein>
    <recommendedName>
        <fullName evidence="3">Glutamate dehydrogenase</fullName>
    </recommendedName>
</protein>
<evidence type="ECO:0000256" key="6">
    <source>
        <dbReference type="PIRSR" id="PIRSR000185-3"/>
    </source>
</evidence>
<feature type="active site" description="Proton donor" evidence="4">
    <location>
        <position position="114"/>
    </location>
</feature>
<feature type="binding site" evidence="5">
    <location>
        <position position="202"/>
    </location>
    <ligand>
        <name>NAD(+)</name>
        <dbReference type="ChEBI" id="CHEBI:57540"/>
    </ligand>
</feature>
<dbReference type="RefSeq" id="WP_069096299.1">
    <property type="nucleotide sequence ID" value="NZ_MASI01000013.1"/>
</dbReference>
<gene>
    <name evidence="9" type="ORF">A7A08_03186</name>
</gene>
<dbReference type="GO" id="GO:0004352">
    <property type="term" value="F:glutamate dehydrogenase (NAD+) activity"/>
    <property type="evidence" value="ECO:0007669"/>
    <property type="project" value="TreeGrafter"/>
</dbReference>
<dbReference type="GO" id="GO:0000166">
    <property type="term" value="F:nucleotide binding"/>
    <property type="evidence" value="ECO:0007669"/>
    <property type="project" value="UniProtKB-KW"/>
</dbReference>
<evidence type="ECO:0000256" key="7">
    <source>
        <dbReference type="RuleBase" id="RU004417"/>
    </source>
</evidence>
<dbReference type="SUPFAM" id="SSF51735">
    <property type="entry name" value="NAD(P)-binding Rossmann-fold domains"/>
    <property type="match status" value="1"/>
</dbReference>
<keyword evidence="5" id="KW-0547">Nucleotide-binding</keyword>
<dbReference type="InterPro" id="IPR006095">
    <property type="entry name" value="Glu/Leu/Phe/Val/Trp_DH"/>
</dbReference>
<evidence type="ECO:0000313" key="9">
    <source>
        <dbReference type="EMBL" id="ODA65953.1"/>
    </source>
</evidence>
<dbReference type="PANTHER" id="PTHR11606:SF13">
    <property type="entry name" value="GLUTAMATE DEHYDROGENASE 1, MITOCHONDRIAL"/>
    <property type="match status" value="1"/>
</dbReference>
<evidence type="ECO:0000256" key="5">
    <source>
        <dbReference type="PIRSR" id="PIRSR000185-2"/>
    </source>
</evidence>
<dbReference type="Gene3D" id="3.40.50.10860">
    <property type="entry name" value="Leucine Dehydrogenase, chain A, domain 1"/>
    <property type="match status" value="1"/>
</dbReference>
<keyword evidence="2 3" id="KW-0560">Oxidoreductase</keyword>
<evidence type="ECO:0000256" key="2">
    <source>
        <dbReference type="ARBA" id="ARBA00023002"/>
    </source>
</evidence>
<feature type="binding site" evidence="5">
    <location>
        <position position="370"/>
    </location>
    <ligand>
        <name>substrate</name>
    </ligand>
</feature>
<reference evidence="9 10" key="1">
    <citation type="submission" date="2016-07" db="EMBL/GenBank/DDBJ databases">
        <title>Draft genome sequence of Methyloligella halotolerans C2T (VKM B-2706T=CCUG 61687T=DSM 25045T), a halotolerant polyhydroxybutyrate accumulating methylotroph.</title>
        <authorList>
            <person name="Vasilenko O.V."/>
            <person name="Doronina N.V."/>
            <person name="Poroshina M.N."/>
            <person name="Tarlachkov S.V."/>
            <person name="Trotsenko Y.A."/>
        </authorList>
    </citation>
    <scope>NUCLEOTIDE SEQUENCE [LARGE SCALE GENOMIC DNA]</scope>
    <source>
        <strain evidence="9 10">VKM B-2706</strain>
    </source>
</reference>
<feature type="domain" description="Glutamate/phenylalanine/leucine/valine/L-tryptophan dehydrogenase C-terminal" evidence="8">
    <location>
        <begin position="195"/>
        <end position="476"/>
    </location>
</feature>
<keyword evidence="10" id="KW-1185">Reference proteome</keyword>
<dbReference type="Gene3D" id="3.40.50.720">
    <property type="entry name" value="NAD(P)-binding Rossmann-like Domain"/>
    <property type="match status" value="1"/>
</dbReference>
<comment type="similarity">
    <text evidence="1 3 7">Belongs to the Glu/Leu/Phe/Val dehydrogenases family.</text>
</comment>
<dbReference type="STRING" id="1177755.A7A08_03186"/>
<comment type="caution">
    <text evidence="9">The sequence shown here is derived from an EMBL/GenBank/DDBJ whole genome shotgun (WGS) entry which is preliminary data.</text>
</comment>
<dbReference type="GO" id="GO:0006538">
    <property type="term" value="P:L-glutamate catabolic process"/>
    <property type="evidence" value="ECO:0007669"/>
    <property type="project" value="TreeGrafter"/>
</dbReference>
<dbReference type="InterPro" id="IPR033922">
    <property type="entry name" value="NAD_bind_Glu_DH"/>
</dbReference>
<dbReference type="OrthoDB" id="9803297at2"/>
<dbReference type="InterPro" id="IPR014362">
    <property type="entry name" value="Glu_DH"/>
</dbReference>
<dbReference type="PATRIC" id="fig|1177755.3.peg.3213"/>